<name>A0A5R9QBL0_9GAMM</name>
<gene>
    <name evidence="8" type="ORF">DN820_18315</name>
</gene>
<feature type="transmembrane region" description="Helical" evidence="6">
    <location>
        <begin position="40"/>
        <end position="60"/>
    </location>
</feature>
<feature type="transmembrane region" description="Helical" evidence="6">
    <location>
        <begin position="97"/>
        <end position="122"/>
    </location>
</feature>
<comment type="subcellular location">
    <subcellularLocation>
        <location evidence="1">Cell membrane</location>
        <topology evidence="1">Multi-pass membrane protein</topology>
    </subcellularLocation>
</comment>
<dbReference type="Proteomes" id="UP000306753">
    <property type="component" value="Unassembled WGS sequence"/>
</dbReference>
<dbReference type="Gene3D" id="1.20.1720.10">
    <property type="entry name" value="Multidrug resistance protein D"/>
    <property type="match status" value="1"/>
</dbReference>
<feature type="transmembrane region" description="Helical" evidence="6">
    <location>
        <begin position="361"/>
        <end position="380"/>
    </location>
</feature>
<dbReference type="PROSITE" id="PS50850">
    <property type="entry name" value="MFS"/>
    <property type="match status" value="1"/>
</dbReference>
<evidence type="ECO:0000256" key="4">
    <source>
        <dbReference type="ARBA" id="ARBA00022989"/>
    </source>
</evidence>
<dbReference type="InterPro" id="IPR001958">
    <property type="entry name" value="Tet-R_TetA/multi-R_MdtG-like"/>
</dbReference>
<feature type="domain" description="Major facilitator superfamily (MFS) profile" evidence="7">
    <location>
        <begin position="6"/>
        <end position="386"/>
    </location>
</feature>
<dbReference type="InterPro" id="IPR050189">
    <property type="entry name" value="MFS_Efflux_Transporters"/>
</dbReference>
<organism evidence="8 9">
    <name type="scientific">Stutzerimonas nosocomialis</name>
    <dbReference type="NCBI Taxonomy" id="1056496"/>
    <lineage>
        <taxon>Bacteria</taxon>
        <taxon>Pseudomonadati</taxon>
        <taxon>Pseudomonadota</taxon>
        <taxon>Gammaproteobacteria</taxon>
        <taxon>Pseudomonadales</taxon>
        <taxon>Pseudomonadaceae</taxon>
        <taxon>Stutzerimonas</taxon>
    </lineage>
</organism>
<evidence type="ECO:0000313" key="8">
    <source>
        <dbReference type="EMBL" id="TLX62065.1"/>
    </source>
</evidence>
<accession>A0A5R9QBL0</accession>
<dbReference type="SUPFAM" id="SSF103473">
    <property type="entry name" value="MFS general substrate transporter"/>
    <property type="match status" value="1"/>
</dbReference>
<feature type="transmembrane region" description="Helical" evidence="6">
    <location>
        <begin position="297"/>
        <end position="316"/>
    </location>
</feature>
<evidence type="ECO:0000256" key="5">
    <source>
        <dbReference type="ARBA" id="ARBA00023136"/>
    </source>
</evidence>
<dbReference type="InterPro" id="IPR011701">
    <property type="entry name" value="MFS"/>
</dbReference>
<dbReference type="PANTHER" id="PTHR43124">
    <property type="entry name" value="PURINE EFFLUX PUMP PBUE"/>
    <property type="match status" value="1"/>
</dbReference>
<protein>
    <submittedName>
        <fullName evidence="8">MFS transporter</fullName>
    </submittedName>
</protein>
<evidence type="ECO:0000256" key="1">
    <source>
        <dbReference type="ARBA" id="ARBA00004651"/>
    </source>
</evidence>
<evidence type="ECO:0000256" key="6">
    <source>
        <dbReference type="SAM" id="Phobius"/>
    </source>
</evidence>
<evidence type="ECO:0000259" key="7">
    <source>
        <dbReference type="PROSITE" id="PS50850"/>
    </source>
</evidence>
<dbReference type="GO" id="GO:0022857">
    <property type="term" value="F:transmembrane transporter activity"/>
    <property type="evidence" value="ECO:0007669"/>
    <property type="project" value="InterPro"/>
</dbReference>
<dbReference type="RefSeq" id="WP_138412530.1">
    <property type="nucleotide sequence ID" value="NZ_QLAF01000010.1"/>
</dbReference>
<feature type="transmembrane region" description="Helical" evidence="6">
    <location>
        <begin position="134"/>
        <end position="152"/>
    </location>
</feature>
<comment type="caution">
    <text evidence="8">The sequence shown here is derived from an EMBL/GenBank/DDBJ whole genome shotgun (WGS) entry which is preliminary data.</text>
</comment>
<dbReference type="AlphaFoldDB" id="A0A5R9QBL0"/>
<evidence type="ECO:0000256" key="2">
    <source>
        <dbReference type="ARBA" id="ARBA00022475"/>
    </source>
</evidence>
<dbReference type="GO" id="GO:0005886">
    <property type="term" value="C:plasma membrane"/>
    <property type="evidence" value="ECO:0007669"/>
    <property type="project" value="UniProtKB-SubCell"/>
</dbReference>
<reference evidence="8 9" key="1">
    <citation type="journal article" date="2017" name="Eur. J. Clin. Microbiol. Infect. Dis.">
        <title>Uncommonly isolated clinical Pseudomonas: identification and phylogenetic assignation.</title>
        <authorList>
            <person name="Mulet M."/>
            <person name="Gomila M."/>
            <person name="Ramirez A."/>
            <person name="Cardew S."/>
            <person name="Moore E.R."/>
            <person name="Lalucat J."/>
            <person name="Garcia-Valdes E."/>
        </authorList>
    </citation>
    <scope>NUCLEOTIDE SEQUENCE [LARGE SCALE GENOMIC DNA]</scope>
    <source>
        <strain evidence="8 9">SD129</strain>
    </source>
</reference>
<sequence length="390" mass="41539">MSARWLTYMVAFAAFLGPFTQTVYAPILPELGEALDTTPLLINLSISIFTLTLAFMQIVYGPLVDRAGRKRTLLAGLGIYVVASFGCFLAQSIETLLAFRALQAVGIAASAVVAVTVIGDLFEGAARGRAMGTFQMMVALGPVAGPVAGGFVGEHLDFHYVFLLLTLVGCLALTANALWLRETAQPGAQAKPFHPRVYLQVLGNRQGLAVMLLGFVQYYAFYNYLVFMPRVLDASYGLSASEKGLVFLPLSVAVVVGSFAGGRLLAHWGLRPMLVTTAAVNALSLLLFLAVAQVSLAALVVAVTAFGLFLGLSLPVQTSLLMDLYHDDRATAVGSYNFFRFLGMATGPVLGSWLYQDGNLGLLYGFAATAFGLAVLHAAWRFRQSSPASG</sequence>
<dbReference type="CDD" id="cd17474">
    <property type="entry name" value="MFS_YfmO_like"/>
    <property type="match status" value="1"/>
</dbReference>
<feature type="transmembrane region" description="Helical" evidence="6">
    <location>
        <begin position="158"/>
        <end position="180"/>
    </location>
</feature>
<dbReference type="EMBL" id="QLAG01000028">
    <property type="protein sequence ID" value="TLX62065.1"/>
    <property type="molecule type" value="Genomic_DNA"/>
</dbReference>
<feature type="transmembrane region" description="Helical" evidence="6">
    <location>
        <begin position="273"/>
        <end position="291"/>
    </location>
</feature>
<dbReference type="PRINTS" id="PR01035">
    <property type="entry name" value="TCRTETA"/>
</dbReference>
<keyword evidence="9" id="KW-1185">Reference proteome</keyword>
<feature type="transmembrane region" description="Helical" evidence="6">
    <location>
        <begin position="7"/>
        <end position="28"/>
    </location>
</feature>
<dbReference type="PANTHER" id="PTHR43124:SF3">
    <property type="entry name" value="CHLORAMPHENICOL EFFLUX PUMP RV0191"/>
    <property type="match status" value="1"/>
</dbReference>
<keyword evidence="3 6" id="KW-0812">Transmembrane</keyword>
<dbReference type="Pfam" id="PF07690">
    <property type="entry name" value="MFS_1"/>
    <property type="match status" value="2"/>
</dbReference>
<keyword evidence="5 6" id="KW-0472">Membrane</keyword>
<evidence type="ECO:0000256" key="3">
    <source>
        <dbReference type="ARBA" id="ARBA00022692"/>
    </source>
</evidence>
<proteinExistence type="predicted"/>
<feature type="transmembrane region" description="Helical" evidence="6">
    <location>
        <begin position="337"/>
        <end position="355"/>
    </location>
</feature>
<feature type="transmembrane region" description="Helical" evidence="6">
    <location>
        <begin position="72"/>
        <end position="91"/>
    </location>
</feature>
<dbReference type="InterPro" id="IPR020846">
    <property type="entry name" value="MFS_dom"/>
</dbReference>
<evidence type="ECO:0000313" key="9">
    <source>
        <dbReference type="Proteomes" id="UP000306753"/>
    </source>
</evidence>
<dbReference type="InterPro" id="IPR036259">
    <property type="entry name" value="MFS_trans_sf"/>
</dbReference>
<keyword evidence="2" id="KW-1003">Cell membrane</keyword>
<keyword evidence="4 6" id="KW-1133">Transmembrane helix</keyword>
<feature type="transmembrane region" description="Helical" evidence="6">
    <location>
        <begin position="245"/>
        <end position="266"/>
    </location>
</feature>
<feature type="transmembrane region" description="Helical" evidence="6">
    <location>
        <begin position="201"/>
        <end position="225"/>
    </location>
</feature>